<proteinExistence type="predicted"/>
<dbReference type="SUPFAM" id="SSF52540">
    <property type="entry name" value="P-loop containing nucleoside triphosphate hydrolases"/>
    <property type="match status" value="1"/>
</dbReference>
<dbReference type="InterPro" id="IPR027417">
    <property type="entry name" value="P-loop_NTPase"/>
</dbReference>
<dbReference type="InterPro" id="IPR003439">
    <property type="entry name" value="ABC_transporter-like_ATP-bd"/>
</dbReference>
<dbReference type="InterPro" id="IPR003593">
    <property type="entry name" value="AAA+_ATPase"/>
</dbReference>
<evidence type="ECO:0000256" key="1">
    <source>
        <dbReference type="ARBA" id="ARBA00022448"/>
    </source>
</evidence>
<keyword evidence="2" id="KW-0547">Nucleotide-binding</keyword>
<protein>
    <submittedName>
        <fullName evidence="5">ABC transporter ATP-binding protein</fullName>
    </submittedName>
</protein>
<comment type="caution">
    <text evidence="5">The sequence shown here is derived from an EMBL/GenBank/DDBJ whole genome shotgun (WGS) entry which is preliminary data.</text>
</comment>
<dbReference type="Gene3D" id="3.40.50.300">
    <property type="entry name" value="P-loop containing nucleotide triphosphate hydrolases"/>
    <property type="match status" value="1"/>
</dbReference>
<evidence type="ECO:0000256" key="2">
    <source>
        <dbReference type="ARBA" id="ARBA00022741"/>
    </source>
</evidence>
<keyword evidence="6" id="KW-1185">Reference proteome</keyword>
<reference evidence="5 6" key="1">
    <citation type="journal article" date="2019" name="Int. J. Syst. Evol. Microbiol.">
        <title>The Global Catalogue of Microorganisms (GCM) 10K type strain sequencing project: providing services to taxonomists for standard genome sequencing and annotation.</title>
        <authorList>
            <consortium name="The Broad Institute Genomics Platform"/>
            <consortium name="The Broad Institute Genome Sequencing Center for Infectious Disease"/>
            <person name="Wu L."/>
            <person name="Ma J."/>
        </authorList>
    </citation>
    <scope>NUCLEOTIDE SEQUENCE [LARGE SCALE GENOMIC DNA]</scope>
    <source>
        <strain evidence="5 6">JCM 9383</strain>
    </source>
</reference>
<dbReference type="Proteomes" id="UP001500979">
    <property type="component" value="Unassembled WGS sequence"/>
</dbReference>
<dbReference type="CDD" id="cd03293">
    <property type="entry name" value="ABC_NrtD_SsuB_transporters"/>
    <property type="match status" value="1"/>
</dbReference>
<feature type="domain" description="ABC transporter" evidence="4">
    <location>
        <begin position="13"/>
        <end position="241"/>
    </location>
</feature>
<dbReference type="PANTHER" id="PTHR42788">
    <property type="entry name" value="TAURINE IMPORT ATP-BINDING PROTEIN-RELATED"/>
    <property type="match status" value="1"/>
</dbReference>
<dbReference type="PROSITE" id="PS50893">
    <property type="entry name" value="ABC_TRANSPORTER_2"/>
    <property type="match status" value="1"/>
</dbReference>
<dbReference type="PROSITE" id="PS00211">
    <property type="entry name" value="ABC_TRANSPORTER_1"/>
    <property type="match status" value="1"/>
</dbReference>
<evidence type="ECO:0000259" key="4">
    <source>
        <dbReference type="PROSITE" id="PS50893"/>
    </source>
</evidence>
<dbReference type="PANTHER" id="PTHR42788:SF2">
    <property type="entry name" value="ABC TRANSPORTER ATP-BINDING PROTEIN"/>
    <property type="match status" value="1"/>
</dbReference>
<accession>A0ABN3V0V3</accession>
<name>A0ABN3V0V3_9PSEU</name>
<dbReference type="InterPro" id="IPR017871">
    <property type="entry name" value="ABC_transporter-like_CS"/>
</dbReference>
<evidence type="ECO:0000256" key="3">
    <source>
        <dbReference type="ARBA" id="ARBA00022840"/>
    </source>
</evidence>
<sequence>MGGFAVMPTGGGVTLDGVAQSFGAVDVLRDVDFAVAQHRSLGVIGPSGCGKSTLLSLIAGLAEPSAGTVRAGGAEDPAGRLAACALMPQKDLLLPWRRAIDNAALALENRGVPRKKARERVAPLFERFHLSGFERNWPHELSGGMRQRVAFLRTLVADKDVLLLDEPFGGLDSITRADMQDWLRGVLDVEPRTTVLVTHDVEEALLLCDEVVVLTPRPATVVARMPVELPARGSRARTVADPEFAALRARVLSLLGSGRAEP</sequence>
<evidence type="ECO:0000313" key="6">
    <source>
        <dbReference type="Proteomes" id="UP001500979"/>
    </source>
</evidence>
<dbReference type="SMART" id="SM00382">
    <property type="entry name" value="AAA"/>
    <property type="match status" value="1"/>
</dbReference>
<dbReference type="EMBL" id="BAAAUX010000001">
    <property type="protein sequence ID" value="GAA2773391.1"/>
    <property type="molecule type" value="Genomic_DNA"/>
</dbReference>
<evidence type="ECO:0000313" key="5">
    <source>
        <dbReference type="EMBL" id="GAA2773391.1"/>
    </source>
</evidence>
<dbReference type="GO" id="GO:0005524">
    <property type="term" value="F:ATP binding"/>
    <property type="evidence" value="ECO:0007669"/>
    <property type="project" value="UniProtKB-KW"/>
</dbReference>
<keyword evidence="3 5" id="KW-0067">ATP-binding</keyword>
<keyword evidence="1" id="KW-0813">Transport</keyword>
<gene>
    <name evidence="5" type="ORF">GCM10010470_01340</name>
</gene>
<dbReference type="InterPro" id="IPR050166">
    <property type="entry name" value="ABC_transporter_ATP-bind"/>
</dbReference>
<dbReference type="Pfam" id="PF00005">
    <property type="entry name" value="ABC_tran"/>
    <property type="match status" value="1"/>
</dbReference>
<organism evidence="5 6">
    <name type="scientific">Saccharopolyspora taberi</name>
    <dbReference type="NCBI Taxonomy" id="60895"/>
    <lineage>
        <taxon>Bacteria</taxon>
        <taxon>Bacillati</taxon>
        <taxon>Actinomycetota</taxon>
        <taxon>Actinomycetes</taxon>
        <taxon>Pseudonocardiales</taxon>
        <taxon>Pseudonocardiaceae</taxon>
        <taxon>Saccharopolyspora</taxon>
    </lineage>
</organism>